<proteinExistence type="predicted"/>
<dbReference type="EMBL" id="QHGZ01000236">
    <property type="protein sequence ID" value="RDY76441.1"/>
    <property type="molecule type" value="Genomic_DNA"/>
</dbReference>
<protein>
    <submittedName>
        <fullName evidence="1">Uncharacterized protein</fullName>
    </submittedName>
</protein>
<sequence length="25" mass="3081">MKSVDFFCSVCNQYFYKSIIAMLRW</sequence>
<dbReference type="AlphaFoldDB" id="A0A7Z6WGD4"/>
<evidence type="ECO:0000313" key="1">
    <source>
        <dbReference type="EMBL" id="RDY76441.1"/>
    </source>
</evidence>
<gene>
    <name evidence="1" type="ORF">C4618_12105</name>
</gene>
<reference evidence="1 2" key="1">
    <citation type="journal article" date="2018" name="Emerg. Microbes Infect.">
        <title>Phenotypic and molecular analysis of nontypeable Group B streptococci: identification of cps2a and hybrid cps2a/cps5 Group B streptococcal capsule gene clusters.</title>
        <authorList>
            <person name="Alhhazmi A."/>
            <person name="Tyrrell G.J."/>
        </authorList>
    </citation>
    <scope>NUCLEOTIDE SEQUENCE [LARGE SCALE GENOMIC DNA]</scope>
    <source>
        <strain evidence="1 2">PLGBS17</strain>
    </source>
</reference>
<name>A0A7Z6WGD4_STRAG</name>
<evidence type="ECO:0000313" key="2">
    <source>
        <dbReference type="Proteomes" id="UP000256718"/>
    </source>
</evidence>
<dbReference type="Proteomes" id="UP000256718">
    <property type="component" value="Unassembled WGS sequence"/>
</dbReference>
<comment type="caution">
    <text evidence="1">The sequence shown here is derived from an EMBL/GenBank/DDBJ whole genome shotgun (WGS) entry which is preliminary data.</text>
</comment>
<organism evidence="1 2">
    <name type="scientific">Streptococcus agalactiae</name>
    <dbReference type="NCBI Taxonomy" id="1311"/>
    <lineage>
        <taxon>Bacteria</taxon>
        <taxon>Bacillati</taxon>
        <taxon>Bacillota</taxon>
        <taxon>Bacilli</taxon>
        <taxon>Lactobacillales</taxon>
        <taxon>Streptococcaceae</taxon>
        <taxon>Streptococcus</taxon>
    </lineage>
</organism>
<accession>A0A7Z6WGD4</accession>